<organism evidence="3 4">
    <name type="scientific">Linnemannia gamsii</name>
    <dbReference type="NCBI Taxonomy" id="64522"/>
    <lineage>
        <taxon>Eukaryota</taxon>
        <taxon>Fungi</taxon>
        <taxon>Fungi incertae sedis</taxon>
        <taxon>Mucoromycota</taxon>
        <taxon>Mortierellomycotina</taxon>
        <taxon>Mortierellomycetes</taxon>
        <taxon>Mortierellales</taxon>
        <taxon>Mortierellaceae</taxon>
        <taxon>Linnemannia</taxon>
    </lineage>
</organism>
<protein>
    <recommendedName>
        <fullName evidence="5">Choline kinase</fullName>
    </recommendedName>
</protein>
<dbReference type="InterPro" id="IPR011009">
    <property type="entry name" value="Kinase-like_dom_sf"/>
</dbReference>
<evidence type="ECO:0000256" key="1">
    <source>
        <dbReference type="ARBA" id="ARBA00038211"/>
    </source>
</evidence>
<dbReference type="Gene3D" id="3.90.1200.10">
    <property type="match status" value="2"/>
</dbReference>
<comment type="similarity">
    <text evidence="1">Belongs to the choline/ethanolamine kinase family.</text>
</comment>
<dbReference type="Pfam" id="PF01633">
    <property type="entry name" value="Choline_kinase"/>
    <property type="match status" value="2"/>
</dbReference>
<dbReference type="SUPFAM" id="SSF56112">
    <property type="entry name" value="Protein kinase-like (PK-like)"/>
    <property type="match status" value="1"/>
</dbReference>
<dbReference type="CDD" id="cd05157">
    <property type="entry name" value="ETNK_euk"/>
    <property type="match status" value="1"/>
</dbReference>
<evidence type="ECO:0008006" key="5">
    <source>
        <dbReference type="Google" id="ProtNLM"/>
    </source>
</evidence>
<feature type="region of interest" description="Disordered" evidence="2">
    <location>
        <begin position="542"/>
        <end position="574"/>
    </location>
</feature>
<accession>A0ABQ7JNH1</accession>
<evidence type="ECO:0000313" key="3">
    <source>
        <dbReference type="EMBL" id="KAG0282081.1"/>
    </source>
</evidence>
<keyword evidence="4" id="KW-1185">Reference proteome</keyword>
<dbReference type="Gene3D" id="3.30.200.20">
    <property type="entry name" value="Phosphorylase Kinase, domain 1"/>
    <property type="match status" value="1"/>
</dbReference>
<dbReference type="PANTHER" id="PTHR22603">
    <property type="entry name" value="CHOLINE/ETHANOALAMINE KINASE"/>
    <property type="match status" value="1"/>
</dbReference>
<feature type="compositionally biased region" description="Basic and acidic residues" evidence="2">
    <location>
        <begin position="512"/>
        <end position="523"/>
    </location>
</feature>
<gene>
    <name evidence="3" type="ORF">BGZ96_000849</name>
</gene>
<evidence type="ECO:0000313" key="4">
    <source>
        <dbReference type="Proteomes" id="UP001194696"/>
    </source>
</evidence>
<name>A0ABQ7JNH1_9FUNG</name>
<dbReference type="Proteomes" id="UP001194696">
    <property type="component" value="Unassembled WGS sequence"/>
</dbReference>
<reference evidence="3 4" key="1">
    <citation type="journal article" date="2020" name="Fungal Divers.">
        <title>Resolving the Mortierellaceae phylogeny through synthesis of multi-gene phylogenetics and phylogenomics.</title>
        <authorList>
            <person name="Vandepol N."/>
            <person name="Liber J."/>
            <person name="Desiro A."/>
            <person name="Na H."/>
            <person name="Kennedy M."/>
            <person name="Barry K."/>
            <person name="Grigoriev I.V."/>
            <person name="Miller A.N."/>
            <person name="O'Donnell K."/>
            <person name="Stajich J.E."/>
            <person name="Bonito G."/>
        </authorList>
    </citation>
    <scope>NUCLEOTIDE SEQUENCE [LARGE SCALE GENOMIC DNA]</scope>
    <source>
        <strain evidence="3 4">AD045</strain>
    </source>
</reference>
<dbReference type="EMBL" id="JAAAIM010001126">
    <property type="protein sequence ID" value="KAG0282081.1"/>
    <property type="molecule type" value="Genomic_DNA"/>
</dbReference>
<dbReference type="PANTHER" id="PTHR22603:SF93">
    <property type="entry name" value="RE24176P"/>
    <property type="match status" value="1"/>
</dbReference>
<evidence type="ECO:0000256" key="2">
    <source>
        <dbReference type="SAM" id="MobiDB-lite"/>
    </source>
</evidence>
<feature type="compositionally biased region" description="Polar residues" evidence="2">
    <location>
        <begin position="36"/>
        <end position="47"/>
    </location>
</feature>
<feature type="region of interest" description="Disordered" evidence="2">
    <location>
        <begin position="1"/>
        <end position="84"/>
    </location>
</feature>
<sequence length="636" mass="71249">MTSSITAAGAPALRLDTTLRPESAATAVAHEHEHSSQQSPEDANSTALEVDASWQDQPVRLPTYVPSEADKDSIRGDSPPTTPIDDPIYLSGSKKHFGFSARQSVASSIFPWKKHKPAVCHQYAPHRPPLSKRSSLAGLKVLPVMRPDAVKFLDDEEIDLLSLKDDQLAKRTLELLHLLEVQDWAEVTDHHSLTLFRISGAMTNCIFQVSGPPSTIPANTADNPTDEPVLNDYPRKVLLRVYGIGLESLISRNDELKWLQNLSTMQIGPSLLGIFKNGRFEEYVESTTLTKDDIRHPRISRHIAHRMCELHNIVNVFPPPEDCIPQTQENIARWIPLAKDAIEKICAKDPSKRAVVDEFDFEKFLVEVDEVHRDLTSVHSPLVFAHNDTQYGNILKTLDDSGELVVIDFEYAGYNSRGFDIGNHFCEWTADYHSDIPSVLHPDRYPTKEEQLNFLEAYMEAEIALCGYHLTAINLTKYAKKRRSFTSALASGLSKATLSALQVTSAVLKKRSSSEIAREEPKDSNNTTFVATNGAGTVVPVQQQQQQKGNSAAENEKPQPRKTHKDGGDGSGGVSKAEILDSMYKEVNKFALTSHIMWGLWGLIQASQSEIDFDYFEYSFQRLNEFRRRRPEFMAL</sequence>
<proteinExistence type="inferred from homology"/>
<feature type="region of interest" description="Disordered" evidence="2">
    <location>
        <begin position="512"/>
        <end position="531"/>
    </location>
</feature>
<comment type="caution">
    <text evidence="3">The sequence shown here is derived from an EMBL/GenBank/DDBJ whole genome shotgun (WGS) entry which is preliminary data.</text>
</comment>